<name>A0A8H6CWB4_9HYPO</name>
<evidence type="ECO:0000313" key="1">
    <source>
        <dbReference type="EMBL" id="KAF5695396.1"/>
    </source>
</evidence>
<gene>
    <name evidence="1" type="ORF">FDENT_479</name>
</gene>
<comment type="caution">
    <text evidence="1">The sequence shown here is derived from an EMBL/GenBank/DDBJ whole genome shotgun (WGS) entry which is preliminary data.</text>
</comment>
<accession>A0A8H6CWB4</accession>
<keyword evidence="2" id="KW-1185">Reference proteome</keyword>
<evidence type="ECO:0008006" key="3">
    <source>
        <dbReference type="Google" id="ProtNLM"/>
    </source>
</evidence>
<sequence length="530" mass="60177">MGDPFSIATGVAGLVSLGITVCDGLHTYFSAIKDRKDDLAIVTQNVAVFKFQISAVQFSASKLGHRHSPAIDGLQLSLINCEMQLKCLETLLNELLPTEDPSLAKNIWRKQKLIARYPFDRKKLVQLEEYLSRANSTLSSFIQALNLDINIRMSDKLEAFRKSIEARDINTQTSEGVAATKTCFPGIELSFQDLRNTHSTPRYLQNAELERRLCEKLADMDCSCGASNIKISKRPASRTYRFWGGLTVSRQGDVRANHRPGCIFFQRSKRNISRTSATYFGLLSFFSQCFTISLTQEYPGGPYGVSFGLQTCNIIESSPAFRFFDIGSRGFYKFFNNNKDKPSLSQTAETFIKELRLIYRSEKVSPFDVDHDGNNVAHMFLDACQGYFTFEESLKLSDTELDAICKILAYLADIGVPITASNFNQLCSLKARKLFFKHLQDRRQRLRIVALSTLPEKVLRQYGVTTSSLPDKTAVPLWRELQRTQYQQDRRVWLPDSLDPCDRTYSIPKSLFVFPSPTSCRASTRLWLRT</sequence>
<reference evidence="1 2" key="1">
    <citation type="submission" date="2020-05" db="EMBL/GenBank/DDBJ databases">
        <title>Identification and distribution of gene clusters putatively required for synthesis of sphingolipid metabolism inhibitors in phylogenetically diverse species of the filamentous fungus Fusarium.</title>
        <authorList>
            <person name="Kim H.-S."/>
            <person name="Busman M."/>
            <person name="Brown D.W."/>
            <person name="Divon H."/>
            <person name="Uhlig S."/>
            <person name="Proctor R.H."/>
        </authorList>
    </citation>
    <scope>NUCLEOTIDE SEQUENCE [LARGE SCALE GENOMIC DNA]</scope>
    <source>
        <strain evidence="1 2">NRRL 25311</strain>
    </source>
</reference>
<proteinExistence type="predicted"/>
<dbReference type="AlphaFoldDB" id="A0A8H6CWB4"/>
<dbReference type="Proteomes" id="UP000562682">
    <property type="component" value="Unassembled WGS sequence"/>
</dbReference>
<dbReference type="EMBL" id="JAAOAK010000011">
    <property type="protein sequence ID" value="KAF5695396.1"/>
    <property type="molecule type" value="Genomic_DNA"/>
</dbReference>
<organism evidence="1 2">
    <name type="scientific">Fusarium denticulatum</name>
    <dbReference type="NCBI Taxonomy" id="48507"/>
    <lineage>
        <taxon>Eukaryota</taxon>
        <taxon>Fungi</taxon>
        <taxon>Dikarya</taxon>
        <taxon>Ascomycota</taxon>
        <taxon>Pezizomycotina</taxon>
        <taxon>Sordariomycetes</taxon>
        <taxon>Hypocreomycetidae</taxon>
        <taxon>Hypocreales</taxon>
        <taxon>Nectriaceae</taxon>
        <taxon>Fusarium</taxon>
        <taxon>Fusarium fujikuroi species complex</taxon>
    </lineage>
</organism>
<protein>
    <recommendedName>
        <fullName evidence="3">Fungal N-terminal domain-containing protein</fullName>
    </recommendedName>
</protein>
<evidence type="ECO:0000313" key="2">
    <source>
        <dbReference type="Proteomes" id="UP000562682"/>
    </source>
</evidence>